<reference evidence="1 2" key="1">
    <citation type="submission" date="2017-08" db="EMBL/GenBank/DDBJ databases">
        <title>Fine stratification of microbial communities through a metagenomic profile of the photic zone.</title>
        <authorList>
            <person name="Haro-Moreno J.M."/>
            <person name="Lopez-Perez M."/>
            <person name="De La Torre J."/>
            <person name="Picazo A."/>
            <person name="Camacho A."/>
            <person name="Rodriguez-Valera F."/>
        </authorList>
    </citation>
    <scope>NUCLEOTIDE SEQUENCE [LARGE SCALE GENOMIC DNA]</scope>
    <source>
        <strain evidence="1">MED-G24</strain>
    </source>
</reference>
<dbReference type="PANTHER" id="PTHR43460">
    <property type="entry name" value="METHYLTRANSFERASE"/>
    <property type="match status" value="1"/>
</dbReference>
<accession>A0A2A5WNZ4</accession>
<dbReference type="InterPro" id="IPR029063">
    <property type="entry name" value="SAM-dependent_MTases_sf"/>
</dbReference>
<protein>
    <recommendedName>
        <fullName evidence="3">Methyltransferase type 11 domain-containing protein</fullName>
    </recommendedName>
</protein>
<name>A0A2A5WNZ4_9GAMM</name>
<dbReference type="InterPro" id="IPR052939">
    <property type="entry name" value="23S_rRNA_MeTrnsfrase_RlmA"/>
</dbReference>
<evidence type="ECO:0000313" key="2">
    <source>
        <dbReference type="Proteomes" id="UP000219327"/>
    </source>
</evidence>
<comment type="caution">
    <text evidence="1">The sequence shown here is derived from an EMBL/GenBank/DDBJ whole genome shotgun (WGS) entry which is preliminary data.</text>
</comment>
<proteinExistence type="predicted"/>
<dbReference type="SUPFAM" id="SSF53335">
    <property type="entry name" value="S-adenosyl-L-methionine-dependent methyltransferases"/>
    <property type="match status" value="1"/>
</dbReference>
<sequence length="100" mass="11204">MPFDDDAFDLILNQHGFFNIEEIKRTLVPGGVFLSQQVDGQNMADLARAFDVSYDSTYSRDEVCRNFGALGFDINRSETHECTNDFTDVGATVYLLTAIP</sequence>
<dbReference type="Gene3D" id="3.40.50.150">
    <property type="entry name" value="Vaccinia Virus protein VP39"/>
    <property type="match status" value="1"/>
</dbReference>
<dbReference type="AlphaFoldDB" id="A0A2A5WNZ4"/>
<gene>
    <name evidence="1" type="ORF">CNE99_07180</name>
</gene>
<evidence type="ECO:0000313" key="1">
    <source>
        <dbReference type="EMBL" id="PDH38260.1"/>
    </source>
</evidence>
<organism evidence="1 2">
    <name type="scientific">OM182 bacterium MED-G24</name>
    <dbReference type="NCBI Taxonomy" id="1986255"/>
    <lineage>
        <taxon>Bacteria</taxon>
        <taxon>Pseudomonadati</taxon>
        <taxon>Pseudomonadota</taxon>
        <taxon>Gammaproteobacteria</taxon>
        <taxon>OMG group</taxon>
        <taxon>OM182 clade</taxon>
    </lineage>
</organism>
<dbReference type="PANTHER" id="PTHR43460:SF1">
    <property type="entry name" value="METHYLTRANSFERASE TYPE 11 DOMAIN-CONTAINING PROTEIN"/>
    <property type="match status" value="1"/>
</dbReference>
<dbReference type="Proteomes" id="UP000219327">
    <property type="component" value="Unassembled WGS sequence"/>
</dbReference>
<evidence type="ECO:0008006" key="3">
    <source>
        <dbReference type="Google" id="ProtNLM"/>
    </source>
</evidence>
<dbReference type="EMBL" id="NTKD01000038">
    <property type="protein sequence ID" value="PDH38260.1"/>
    <property type="molecule type" value="Genomic_DNA"/>
</dbReference>